<dbReference type="EMBL" id="MFIV01000112">
    <property type="protein sequence ID" value="OGF98397.1"/>
    <property type="molecule type" value="Genomic_DNA"/>
</dbReference>
<protein>
    <submittedName>
        <fullName evidence="3">Uncharacterized protein</fullName>
    </submittedName>
</protein>
<evidence type="ECO:0000256" key="2">
    <source>
        <dbReference type="SAM" id="Phobius"/>
    </source>
</evidence>
<name>A0A1F5YDY2_9BACT</name>
<comment type="caution">
    <text evidence="3">The sequence shown here is derived from an EMBL/GenBank/DDBJ whole genome shotgun (WGS) entry which is preliminary data.</text>
</comment>
<keyword evidence="2" id="KW-1133">Transmembrane helix</keyword>
<evidence type="ECO:0000256" key="1">
    <source>
        <dbReference type="SAM" id="MobiDB-lite"/>
    </source>
</evidence>
<evidence type="ECO:0000313" key="3">
    <source>
        <dbReference type="EMBL" id="OGF98397.1"/>
    </source>
</evidence>
<keyword evidence="2" id="KW-0812">Transmembrane</keyword>
<proteinExistence type="predicted"/>
<keyword evidence="2" id="KW-0472">Membrane</keyword>
<reference evidence="3 4" key="1">
    <citation type="journal article" date="2016" name="Nat. Commun.">
        <title>Thousands of microbial genomes shed light on interconnected biogeochemical processes in an aquifer system.</title>
        <authorList>
            <person name="Anantharaman K."/>
            <person name="Brown C.T."/>
            <person name="Hug L.A."/>
            <person name="Sharon I."/>
            <person name="Castelle C.J."/>
            <person name="Probst A.J."/>
            <person name="Thomas B.C."/>
            <person name="Singh A."/>
            <person name="Wilkins M.J."/>
            <person name="Karaoz U."/>
            <person name="Brodie E.L."/>
            <person name="Williams K.H."/>
            <person name="Hubbard S.S."/>
            <person name="Banfield J.F."/>
        </authorList>
    </citation>
    <scope>NUCLEOTIDE SEQUENCE [LARGE SCALE GENOMIC DNA]</scope>
</reference>
<feature type="transmembrane region" description="Helical" evidence="2">
    <location>
        <begin position="17"/>
        <end position="37"/>
    </location>
</feature>
<organism evidence="3 4">
    <name type="scientific">Candidatus Glassbacteria bacterium GWA2_58_10</name>
    <dbReference type="NCBI Taxonomy" id="1817865"/>
    <lineage>
        <taxon>Bacteria</taxon>
        <taxon>Candidatus Glassiibacteriota</taxon>
    </lineage>
</organism>
<feature type="region of interest" description="Disordered" evidence="1">
    <location>
        <begin position="74"/>
        <end position="105"/>
    </location>
</feature>
<sequence length="105" mass="12323">MDWIEDHLLELLYLLDYFGQIMPVILAVAIIFTFFLIQSFAKKLTRMAFYLDRIDNHLREITYFIKEHREELLSGAGERPPAEHRVGSARPRKSSPVETQEGRES</sequence>
<accession>A0A1F5YDY2</accession>
<dbReference type="AlphaFoldDB" id="A0A1F5YDY2"/>
<gene>
    <name evidence="3" type="ORF">A2Z86_05565</name>
</gene>
<dbReference type="Proteomes" id="UP000176992">
    <property type="component" value="Unassembled WGS sequence"/>
</dbReference>
<evidence type="ECO:0000313" key="4">
    <source>
        <dbReference type="Proteomes" id="UP000176992"/>
    </source>
</evidence>